<dbReference type="InterPro" id="IPR004562">
    <property type="entry name" value="LipoylTrfase_LipoateP_Ligase"/>
</dbReference>
<organism evidence="6 7">
    <name type="scientific">Aspergillus bertholletiae</name>
    <dbReference type="NCBI Taxonomy" id="1226010"/>
    <lineage>
        <taxon>Eukaryota</taxon>
        <taxon>Fungi</taxon>
        <taxon>Dikarya</taxon>
        <taxon>Ascomycota</taxon>
        <taxon>Pezizomycotina</taxon>
        <taxon>Eurotiomycetes</taxon>
        <taxon>Eurotiomycetidae</taxon>
        <taxon>Eurotiales</taxon>
        <taxon>Aspergillaceae</taxon>
        <taxon>Aspergillus</taxon>
        <taxon>Aspergillus subgen. Circumdati</taxon>
    </lineage>
</organism>
<evidence type="ECO:0000256" key="4">
    <source>
        <dbReference type="ARBA" id="ARBA00015925"/>
    </source>
</evidence>
<keyword evidence="7" id="KW-1185">Reference proteome</keyword>
<evidence type="ECO:0000256" key="3">
    <source>
        <dbReference type="ARBA" id="ARBA00008242"/>
    </source>
</evidence>
<proteinExistence type="inferred from homology"/>
<gene>
    <name evidence="6" type="ORF">BDV26DRAFT_268646</name>
</gene>
<evidence type="ECO:0000256" key="1">
    <source>
        <dbReference type="ARBA" id="ARBA00003253"/>
    </source>
</evidence>
<dbReference type="PROSITE" id="PS51733">
    <property type="entry name" value="BPL_LPL_CATALYTIC"/>
    <property type="match status" value="1"/>
</dbReference>
<accession>A0A5N7AZ10</accession>
<dbReference type="CDD" id="cd16443">
    <property type="entry name" value="LplA"/>
    <property type="match status" value="1"/>
</dbReference>
<evidence type="ECO:0000313" key="7">
    <source>
        <dbReference type="Proteomes" id="UP000326198"/>
    </source>
</evidence>
<dbReference type="EMBL" id="ML736268">
    <property type="protein sequence ID" value="KAE8375104.1"/>
    <property type="molecule type" value="Genomic_DNA"/>
</dbReference>
<dbReference type="SUPFAM" id="SSF55681">
    <property type="entry name" value="Class II aaRS and biotin synthetases"/>
    <property type="match status" value="1"/>
</dbReference>
<dbReference type="OrthoDB" id="201621at2759"/>
<dbReference type="GO" id="GO:0009249">
    <property type="term" value="P:protein lipoylation"/>
    <property type="evidence" value="ECO:0007669"/>
    <property type="project" value="InterPro"/>
</dbReference>
<protein>
    <recommendedName>
        <fullName evidence="4">Putative lipoate-protein ligase A</fullName>
    </recommendedName>
</protein>
<evidence type="ECO:0000256" key="2">
    <source>
        <dbReference type="ARBA" id="ARBA00005085"/>
    </source>
</evidence>
<dbReference type="PANTHER" id="PTHR12561">
    <property type="entry name" value="LIPOATE-PROTEIN LIGASE"/>
    <property type="match status" value="1"/>
</dbReference>
<dbReference type="GO" id="GO:0017118">
    <property type="term" value="F:lipoyltransferase activity"/>
    <property type="evidence" value="ECO:0007669"/>
    <property type="project" value="TreeGrafter"/>
</dbReference>
<dbReference type="FunFam" id="3.30.930.10:FF:000090">
    <property type="entry name" value="Lipoyltransferase and lipoate-protein ligase, putative"/>
    <property type="match status" value="1"/>
</dbReference>
<comment type="pathway">
    <text evidence="2">Protein modification; protein lipoylation via exogenous pathway; protein N(6)-(lipoyl)lysine from lipoate: step 2/2.</text>
</comment>
<feature type="domain" description="BPL/LPL catalytic" evidence="5">
    <location>
        <begin position="116"/>
        <end position="319"/>
    </location>
</feature>
<comment type="similarity">
    <text evidence="3">Belongs to the LplA family.</text>
</comment>
<dbReference type="Gene3D" id="3.30.930.10">
    <property type="entry name" value="Bira Bifunctional Protein, Domain 2"/>
    <property type="match status" value="1"/>
</dbReference>
<dbReference type="InterPro" id="IPR004143">
    <property type="entry name" value="BPL_LPL_catalytic"/>
</dbReference>
<comment type="function">
    <text evidence="1">Catalyzes both the ATP-dependent activation of exogenously supplied lipoate to lipoyl-AMP and the transfer of the activated lipoyl onto the lipoyl domains of lipoate-dependent enzymes.</text>
</comment>
<dbReference type="GO" id="GO:0005739">
    <property type="term" value="C:mitochondrion"/>
    <property type="evidence" value="ECO:0007669"/>
    <property type="project" value="TreeGrafter"/>
</dbReference>
<dbReference type="InterPro" id="IPR045864">
    <property type="entry name" value="aa-tRNA-synth_II/BPL/LPL"/>
</dbReference>
<dbReference type="AlphaFoldDB" id="A0A5N7AZ10"/>
<name>A0A5N7AZ10_9EURO</name>
<dbReference type="PANTHER" id="PTHR12561:SF3">
    <property type="entry name" value="LIPOYLTRANSFERASE 1, MITOCHONDRIAL"/>
    <property type="match status" value="1"/>
</dbReference>
<evidence type="ECO:0000259" key="5">
    <source>
        <dbReference type="PROSITE" id="PS51733"/>
    </source>
</evidence>
<sequence>MYGVCIVSVVRSTEYLKLLLLRIISWVSILQDRSSPVSMRPLRRGACLRLSSLQTPTWSARAALRPVFVRYNSSFSSDQFAQLASRESSRHQIYQSCSTDPYVNLSIEHFLLENAPPDSSILFLYINQPCVVIGRNQNPWHETNLLALQNDREPGKNDQGALFVRRRSGGGAVYHDEGNLNYSVISPRTTFTRDKHAEMVVRALHRVGATNTKVNDRHDIVMSTGQPQPRKISGSAFKLTRHRALHHGTCLLDTPNINRLGSFLRSPARDYIKAKGVESVRSPVANVSSVFVDAMMPFSTERVMASIIEEFAQMYQVDADAVRRAQRAHVLEPELYAGDTWVAGAVGEPQGYGEPEIRKGIDELTSLEWKYTQTPRFTFSTYPIEDDPRERPPLPSSLPPATRVFLRLKHGAIIESHISASSDAAVASEQAAHVHEALNGRKLHEITPAQWREVLLDRLGADVEGQSLEELAKFIGGKLGWDTSS</sequence>
<dbReference type="Pfam" id="PF21948">
    <property type="entry name" value="LplA-B_cat"/>
    <property type="match status" value="1"/>
</dbReference>
<dbReference type="Proteomes" id="UP000326198">
    <property type="component" value="Unassembled WGS sequence"/>
</dbReference>
<evidence type="ECO:0000313" key="6">
    <source>
        <dbReference type="EMBL" id="KAE8375104.1"/>
    </source>
</evidence>
<dbReference type="UniPathway" id="UPA00537">
    <property type="reaction ID" value="UER00595"/>
</dbReference>
<reference evidence="6 7" key="1">
    <citation type="submission" date="2019-04" db="EMBL/GenBank/DDBJ databases">
        <title>Friends and foes A comparative genomics studyof 23 Aspergillus species from section Flavi.</title>
        <authorList>
            <consortium name="DOE Joint Genome Institute"/>
            <person name="Kjaerbolling I."/>
            <person name="Vesth T."/>
            <person name="Frisvad J.C."/>
            <person name="Nybo J.L."/>
            <person name="Theobald S."/>
            <person name="Kildgaard S."/>
            <person name="Isbrandt T."/>
            <person name="Kuo A."/>
            <person name="Sato A."/>
            <person name="Lyhne E.K."/>
            <person name="Kogle M.E."/>
            <person name="Wiebenga A."/>
            <person name="Kun R.S."/>
            <person name="Lubbers R.J."/>
            <person name="Makela M.R."/>
            <person name="Barry K."/>
            <person name="Chovatia M."/>
            <person name="Clum A."/>
            <person name="Daum C."/>
            <person name="Haridas S."/>
            <person name="He G."/>
            <person name="LaButti K."/>
            <person name="Lipzen A."/>
            <person name="Mondo S."/>
            <person name="Riley R."/>
            <person name="Salamov A."/>
            <person name="Simmons B.A."/>
            <person name="Magnuson J.K."/>
            <person name="Henrissat B."/>
            <person name="Mortensen U.H."/>
            <person name="Larsen T.O."/>
            <person name="Devries R.P."/>
            <person name="Grigoriev I.V."/>
            <person name="Machida M."/>
            <person name="Baker S.E."/>
            <person name="Andersen M.R."/>
        </authorList>
    </citation>
    <scope>NUCLEOTIDE SEQUENCE [LARGE SCALE GENOMIC DNA]</scope>
    <source>
        <strain evidence="6 7">IBT 29228</strain>
    </source>
</reference>